<evidence type="ECO:0000313" key="3">
    <source>
        <dbReference type="Proteomes" id="UP000035680"/>
    </source>
</evidence>
<keyword evidence="2" id="KW-0732">Signal</keyword>
<evidence type="ECO:0000313" key="4">
    <source>
        <dbReference type="WBParaSite" id="SVE_1960900.1"/>
    </source>
</evidence>
<sequence length="104" mass="12324">MNYSNVPNLIITIFLLIIEAFPGLHNSQKWKNKNRTDVKIVDLGKEVVKHFNKDYHLNTIFSRVLEAERQKTEVFQRYHLEVMVLTACEGKNEVLPGKNWCRYF</sequence>
<dbReference type="WBParaSite" id="SVE_1960900.1">
    <property type="protein sequence ID" value="SVE_1960900.1"/>
    <property type="gene ID" value="SVE_1960900"/>
</dbReference>
<protein>
    <submittedName>
        <fullName evidence="4">Cystatin domain-containing protein</fullName>
    </submittedName>
</protein>
<name>A0A0K0G4E9_STRVS</name>
<evidence type="ECO:0000256" key="1">
    <source>
        <dbReference type="SAM" id="Phobius"/>
    </source>
</evidence>
<feature type="transmembrane region" description="Helical" evidence="1">
    <location>
        <begin position="6"/>
        <end position="25"/>
    </location>
</feature>
<accession>A0A0K0G4E9</accession>
<evidence type="ECO:0000256" key="2">
    <source>
        <dbReference type="SAM" id="SignalP"/>
    </source>
</evidence>
<feature type="chain" id="PRO_5005330499" evidence="2">
    <location>
        <begin position="21"/>
        <end position="104"/>
    </location>
</feature>
<proteinExistence type="predicted"/>
<reference evidence="4" key="2">
    <citation type="submission" date="2015-08" db="UniProtKB">
        <authorList>
            <consortium name="WormBaseParasite"/>
        </authorList>
    </citation>
    <scope>IDENTIFICATION</scope>
</reference>
<organism evidence="3 4">
    <name type="scientific">Strongyloides venezuelensis</name>
    <name type="common">Threadworm</name>
    <dbReference type="NCBI Taxonomy" id="75913"/>
    <lineage>
        <taxon>Eukaryota</taxon>
        <taxon>Metazoa</taxon>
        <taxon>Ecdysozoa</taxon>
        <taxon>Nematoda</taxon>
        <taxon>Chromadorea</taxon>
        <taxon>Rhabditida</taxon>
        <taxon>Tylenchina</taxon>
        <taxon>Panagrolaimomorpha</taxon>
        <taxon>Strongyloidoidea</taxon>
        <taxon>Strongyloididae</taxon>
        <taxon>Strongyloides</taxon>
    </lineage>
</organism>
<keyword evidence="1" id="KW-0812">Transmembrane</keyword>
<dbReference type="AlphaFoldDB" id="A0A0K0G4E9"/>
<keyword evidence="3" id="KW-1185">Reference proteome</keyword>
<keyword evidence="1" id="KW-1133">Transmembrane helix</keyword>
<reference evidence="3" key="1">
    <citation type="submission" date="2014-07" db="EMBL/GenBank/DDBJ databases">
        <authorList>
            <person name="Martin A.A"/>
            <person name="De Silva N."/>
        </authorList>
    </citation>
    <scope>NUCLEOTIDE SEQUENCE</scope>
</reference>
<feature type="signal peptide" evidence="2">
    <location>
        <begin position="1"/>
        <end position="20"/>
    </location>
</feature>
<dbReference type="Proteomes" id="UP000035680">
    <property type="component" value="Unassembled WGS sequence"/>
</dbReference>
<keyword evidence="1" id="KW-0472">Membrane</keyword>